<dbReference type="EnsemblMetazoa" id="Aqu2.1.09424_001">
    <property type="protein sequence ID" value="Aqu2.1.09424_001"/>
    <property type="gene ID" value="Aqu2.1.09424"/>
</dbReference>
<reference evidence="1" key="1">
    <citation type="submission" date="2017-05" db="UniProtKB">
        <authorList>
            <consortium name="EnsemblMetazoa"/>
        </authorList>
    </citation>
    <scope>IDENTIFICATION</scope>
</reference>
<dbReference type="InParanoid" id="A0A1X7T4J4"/>
<dbReference type="Gene3D" id="3.10.450.10">
    <property type="match status" value="1"/>
</dbReference>
<dbReference type="AlphaFoldDB" id="A0A1X7T4J4"/>
<sequence length="142" mass="15863">MNDTKTVCCCLIKCFRLSRARDNAEREVAFDSLLDALKPRDVVLLGSMPALLSRVPVESPDSVPVTPEVISIAEKMKKEAENKLKTSFTTYTPLSYIKKGETDYCIRVKVDQLIDVSGKYCAGSVMRVKAKSVTEDDDQTFF</sequence>
<accession>A0A1X7T4J4</accession>
<evidence type="ECO:0000313" key="1">
    <source>
        <dbReference type="EnsemblMetazoa" id="Aqu2.1.09424_001"/>
    </source>
</evidence>
<name>A0A1X7T4J4_AMPQE</name>
<proteinExistence type="predicted"/>
<protein>
    <submittedName>
        <fullName evidence="1">Uncharacterized protein</fullName>
    </submittedName>
</protein>
<organism evidence="1">
    <name type="scientific">Amphimedon queenslandica</name>
    <name type="common">Sponge</name>
    <dbReference type="NCBI Taxonomy" id="400682"/>
    <lineage>
        <taxon>Eukaryota</taxon>
        <taxon>Metazoa</taxon>
        <taxon>Porifera</taxon>
        <taxon>Demospongiae</taxon>
        <taxon>Heteroscleromorpha</taxon>
        <taxon>Haplosclerida</taxon>
        <taxon>Niphatidae</taxon>
        <taxon>Amphimedon</taxon>
    </lineage>
</organism>